<protein>
    <submittedName>
        <fullName evidence="2">Uncharacterized protein</fullName>
    </submittedName>
</protein>
<evidence type="ECO:0000313" key="3">
    <source>
        <dbReference type="Proteomes" id="UP000663088"/>
    </source>
</evidence>
<keyword evidence="1" id="KW-0812">Transmembrane</keyword>
<keyword evidence="3" id="KW-1185">Reference proteome</keyword>
<gene>
    <name evidence="2" type="ORF">EM20IM_01740</name>
</gene>
<dbReference type="EMBL" id="CP065956">
    <property type="protein sequence ID" value="QSR87099.1"/>
    <property type="molecule type" value="Genomic_DNA"/>
</dbReference>
<feature type="transmembrane region" description="Helical" evidence="1">
    <location>
        <begin position="188"/>
        <end position="210"/>
    </location>
</feature>
<dbReference type="RefSeq" id="WP_206847550.1">
    <property type="nucleotide sequence ID" value="NZ_CP065956.1"/>
</dbReference>
<reference evidence="2 3" key="1">
    <citation type="submission" date="2020-12" db="EMBL/GenBank/DDBJ databases">
        <authorList>
            <person name="Awala S.I."/>
            <person name="Gwak J.-H."/>
            <person name="Kim S.-J."/>
            <person name="Rhee S.-K."/>
        </authorList>
    </citation>
    <scope>NUCLEOTIDE SEQUENCE [LARGE SCALE GENOMIC DNA]</scope>
    <source>
        <strain evidence="2 3">IT5</strain>
    </source>
</reference>
<name>A0ABX7PWY2_9BACT</name>
<sequence>MKNFLKKSKNKIRFHGATLLAAFFFSFFLCFSSGWAHGRFVPTKPLCPIQKKGDFAIHMDVFPHSKLTDLEKCGTVYCHEVPFVGDMTLVFDLYSVQNVLNHTPIRIEIYEEPLHRVTTSFPPTIYANGIATVPVKFSHPGRYKIILHVPRSASEELLNKVASITQDQIAQDIDFVFPLAVGMQKYTLGWVASWGMGLLLLTFIVSFLLYDERSFLVKWRMKKLAEDEEAE</sequence>
<dbReference type="Proteomes" id="UP000663088">
    <property type="component" value="Chromosome"/>
</dbReference>
<keyword evidence="1" id="KW-1133">Transmembrane helix</keyword>
<proteinExistence type="predicted"/>
<evidence type="ECO:0000313" key="2">
    <source>
        <dbReference type="EMBL" id="QSR87099.1"/>
    </source>
</evidence>
<keyword evidence="1" id="KW-0472">Membrane</keyword>
<accession>A0ABX7PWY2</accession>
<organism evidence="2 3">
    <name type="scientific">Candidatus Methylacidiphilum infernorum</name>
    <dbReference type="NCBI Taxonomy" id="511746"/>
    <lineage>
        <taxon>Bacteria</taxon>
        <taxon>Pseudomonadati</taxon>
        <taxon>Verrucomicrobiota</taxon>
        <taxon>Methylacidiphilae</taxon>
        <taxon>Methylacidiphilales</taxon>
        <taxon>Methylacidiphilaceae</taxon>
        <taxon>Methylacidiphilum (ex Ratnadevi et al. 2023)</taxon>
    </lineage>
</organism>
<evidence type="ECO:0000256" key="1">
    <source>
        <dbReference type="SAM" id="Phobius"/>
    </source>
</evidence>